<dbReference type="PANTHER" id="PTHR35371">
    <property type="entry name" value="INNER MEMBRANE PROTEIN"/>
    <property type="match status" value="1"/>
</dbReference>
<accession>A0A4U1BAI9</accession>
<dbReference type="AlphaFoldDB" id="A0A4U1BAI9"/>
<evidence type="ECO:0000256" key="2">
    <source>
        <dbReference type="ARBA" id="ARBA00022692"/>
    </source>
</evidence>
<dbReference type="SUPFAM" id="SSF161084">
    <property type="entry name" value="MAPEG domain-like"/>
    <property type="match status" value="1"/>
</dbReference>
<dbReference type="InterPro" id="IPR023352">
    <property type="entry name" value="MAPEG-like_dom_sf"/>
</dbReference>
<evidence type="ECO:0000313" key="7">
    <source>
        <dbReference type="Proteomes" id="UP000307999"/>
    </source>
</evidence>
<name>A0A4U1BAI9_9GAMM</name>
<evidence type="ECO:0000256" key="3">
    <source>
        <dbReference type="ARBA" id="ARBA00022989"/>
    </source>
</evidence>
<organism evidence="6 7">
    <name type="scientific">Thalassotalea mangrovi</name>
    <dbReference type="NCBI Taxonomy" id="2572245"/>
    <lineage>
        <taxon>Bacteria</taxon>
        <taxon>Pseudomonadati</taxon>
        <taxon>Pseudomonadota</taxon>
        <taxon>Gammaproteobacteria</taxon>
        <taxon>Alteromonadales</taxon>
        <taxon>Colwelliaceae</taxon>
        <taxon>Thalassotalea</taxon>
    </lineage>
</organism>
<keyword evidence="4 5" id="KW-0472">Membrane</keyword>
<keyword evidence="2 5" id="KW-0812">Transmembrane</keyword>
<dbReference type="PANTHER" id="PTHR35371:SF1">
    <property type="entry name" value="BLR7753 PROTEIN"/>
    <property type="match status" value="1"/>
</dbReference>
<evidence type="ECO:0000256" key="1">
    <source>
        <dbReference type="ARBA" id="ARBA00004370"/>
    </source>
</evidence>
<evidence type="ECO:0000256" key="5">
    <source>
        <dbReference type="SAM" id="Phobius"/>
    </source>
</evidence>
<dbReference type="Pfam" id="PF01124">
    <property type="entry name" value="MAPEG"/>
    <property type="match status" value="1"/>
</dbReference>
<reference evidence="6 7" key="1">
    <citation type="submission" date="2019-04" db="EMBL/GenBank/DDBJ databases">
        <title>Thalassotalea guangxiensis sp. nov., isolated from sediment of the coastal wetland.</title>
        <authorList>
            <person name="Zheng S."/>
            <person name="Zhang D."/>
        </authorList>
    </citation>
    <scope>NUCLEOTIDE SEQUENCE [LARGE SCALE GENOMIC DNA]</scope>
    <source>
        <strain evidence="6 7">ZS-4</strain>
    </source>
</reference>
<evidence type="ECO:0000256" key="4">
    <source>
        <dbReference type="ARBA" id="ARBA00023136"/>
    </source>
</evidence>
<keyword evidence="7" id="KW-1185">Reference proteome</keyword>
<proteinExistence type="predicted"/>
<dbReference type="Gene3D" id="1.20.120.550">
    <property type="entry name" value="Membrane associated eicosanoid/glutathione metabolism-like domain"/>
    <property type="match status" value="1"/>
</dbReference>
<dbReference type="OrthoDB" id="513661at2"/>
<comment type="caution">
    <text evidence="6">The sequence shown here is derived from an EMBL/GenBank/DDBJ whole genome shotgun (WGS) entry which is preliminary data.</text>
</comment>
<dbReference type="RefSeq" id="WP_136734507.1">
    <property type="nucleotide sequence ID" value="NZ_SWDB01000004.1"/>
</dbReference>
<dbReference type="Proteomes" id="UP000307999">
    <property type="component" value="Unassembled WGS sequence"/>
</dbReference>
<evidence type="ECO:0000313" key="6">
    <source>
        <dbReference type="EMBL" id="TKB47157.1"/>
    </source>
</evidence>
<gene>
    <name evidence="6" type="ORF">E8M12_02540</name>
</gene>
<keyword evidence="3 5" id="KW-1133">Transmembrane helix</keyword>
<sequence length="131" mass="14344">MTIQLWCLFIAGLLHPLSKLPLIKAQAQCPGGYDNNNPREQQASLTGWGKRALAAHQNQIESLPLFASGVLVTMVADVSSSMVSFLAITYVIARIVYLILYVKDISTLRSLIWIIGYLSSLALLISPAWGN</sequence>
<dbReference type="InterPro" id="IPR001129">
    <property type="entry name" value="Membr-assoc_MAPEG"/>
</dbReference>
<protein>
    <submittedName>
        <fullName evidence="6">MAPEG family protein</fullName>
    </submittedName>
</protein>
<feature type="transmembrane region" description="Helical" evidence="5">
    <location>
        <begin position="82"/>
        <end position="102"/>
    </location>
</feature>
<dbReference type="GO" id="GO:0016020">
    <property type="term" value="C:membrane"/>
    <property type="evidence" value="ECO:0007669"/>
    <property type="project" value="UniProtKB-SubCell"/>
</dbReference>
<dbReference type="EMBL" id="SWDB01000004">
    <property type="protein sequence ID" value="TKB47157.1"/>
    <property type="molecule type" value="Genomic_DNA"/>
</dbReference>
<comment type="subcellular location">
    <subcellularLocation>
        <location evidence="1">Membrane</location>
    </subcellularLocation>
</comment>
<feature type="transmembrane region" description="Helical" evidence="5">
    <location>
        <begin position="111"/>
        <end position="129"/>
    </location>
</feature>